<feature type="region of interest" description="Disordered" evidence="1">
    <location>
        <begin position="60"/>
        <end position="134"/>
    </location>
</feature>
<reference evidence="2" key="1">
    <citation type="submission" date="2020-08" db="EMBL/GenBank/DDBJ databases">
        <title>Multicomponent nature underlies the extraordinary mechanical properties of spider dragline silk.</title>
        <authorList>
            <person name="Kono N."/>
            <person name="Nakamura H."/>
            <person name="Mori M."/>
            <person name="Yoshida Y."/>
            <person name="Ohtoshi R."/>
            <person name="Malay A.D."/>
            <person name="Moran D.A.P."/>
            <person name="Tomita M."/>
            <person name="Numata K."/>
            <person name="Arakawa K."/>
        </authorList>
    </citation>
    <scope>NUCLEOTIDE SEQUENCE</scope>
</reference>
<proteinExistence type="predicted"/>
<evidence type="ECO:0000256" key="1">
    <source>
        <dbReference type="SAM" id="MobiDB-lite"/>
    </source>
</evidence>
<name>A0A8X6X773_9ARAC</name>
<comment type="caution">
    <text evidence="2">The sequence shown here is derived from an EMBL/GenBank/DDBJ whole genome shotgun (WGS) entry which is preliminary data.</text>
</comment>
<organism evidence="2 3">
    <name type="scientific">Trichonephila inaurata madagascariensis</name>
    <dbReference type="NCBI Taxonomy" id="2747483"/>
    <lineage>
        <taxon>Eukaryota</taxon>
        <taxon>Metazoa</taxon>
        <taxon>Ecdysozoa</taxon>
        <taxon>Arthropoda</taxon>
        <taxon>Chelicerata</taxon>
        <taxon>Arachnida</taxon>
        <taxon>Araneae</taxon>
        <taxon>Araneomorphae</taxon>
        <taxon>Entelegynae</taxon>
        <taxon>Araneoidea</taxon>
        <taxon>Nephilidae</taxon>
        <taxon>Trichonephila</taxon>
        <taxon>Trichonephila inaurata</taxon>
    </lineage>
</organism>
<dbReference type="AlphaFoldDB" id="A0A8X6X773"/>
<feature type="compositionally biased region" description="Polar residues" evidence="1">
    <location>
        <begin position="106"/>
        <end position="127"/>
    </location>
</feature>
<dbReference type="EMBL" id="BMAV01005952">
    <property type="protein sequence ID" value="GFY47442.1"/>
    <property type="molecule type" value="Genomic_DNA"/>
</dbReference>
<feature type="compositionally biased region" description="Low complexity" evidence="1">
    <location>
        <begin position="75"/>
        <end position="85"/>
    </location>
</feature>
<evidence type="ECO:0000313" key="3">
    <source>
        <dbReference type="Proteomes" id="UP000886998"/>
    </source>
</evidence>
<protein>
    <submittedName>
        <fullName evidence="2">Uncharacterized protein</fullName>
    </submittedName>
</protein>
<evidence type="ECO:0000313" key="2">
    <source>
        <dbReference type="EMBL" id="GFY47442.1"/>
    </source>
</evidence>
<keyword evidence="3" id="KW-1185">Reference proteome</keyword>
<gene>
    <name evidence="2" type="ORF">TNIN_259151</name>
</gene>
<sequence length="134" mass="14457">MALPNVSGARVFSTQVNSAHAPPGVLSVRVTTLQKIVSILLTRNPSAVFAKVNILPASWAARKTPETRLKKKTTPKTATKPTQVKNKTPAPPKVNFWGQRAKNAAERQQPNPSTSKKSYQATPSQLPTSPPNLP</sequence>
<accession>A0A8X6X773</accession>
<dbReference type="Proteomes" id="UP000886998">
    <property type="component" value="Unassembled WGS sequence"/>
</dbReference>